<dbReference type="AlphaFoldDB" id="I0K445"/>
<dbReference type="InterPro" id="IPR017853">
    <property type="entry name" value="GH"/>
</dbReference>
<feature type="chain" id="PRO_5003629854" evidence="3">
    <location>
        <begin position="20"/>
        <end position="742"/>
    </location>
</feature>
<dbReference type="InterPro" id="IPR002252">
    <property type="entry name" value="Glyco_hydro_36"/>
</dbReference>
<gene>
    <name evidence="4" type="primary">galA1</name>
    <name evidence="4" type="ORF">FAES_0887</name>
</gene>
<evidence type="ECO:0000313" key="4">
    <source>
        <dbReference type="EMBL" id="CCG98898.1"/>
    </source>
</evidence>
<evidence type="ECO:0000256" key="2">
    <source>
        <dbReference type="ARBA" id="ARBA00023295"/>
    </source>
</evidence>
<dbReference type="HOGENOM" id="CLU_023243_0_0_10"/>
<keyword evidence="1 4" id="KW-0378">Hydrolase</keyword>
<dbReference type="InterPro" id="IPR013785">
    <property type="entry name" value="Aldolase_TIM"/>
</dbReference>
<reference evidence="4 5" key="1">
    <citation type="journal article" date="2012" name="J. Bacteriol.">
        <title>Genome Sequence of Fibrella aestuarina BUZ 2T, a Filamentous Marine Bacterium.</title>
        <authorList>
            <person name="Filippini M."/>
            <person name="Qi W."/>
            <person name="Blom J."/>
            <person name="Goesmann A."/>
            <person name="Smits T.H."/>
            <person name="Bagheri H.C."/>
        </authorList>
    </citation>
    <scope>NUCLEOTIDE SEQUENCE [LARGE SCALE GENOMIC DNA]</scope>
    <source>
        <strain evidence="5">BUZ 2T</strain>
    </source>
</reference>
<dbReference type="InterPro" id="IPR050985">
    <property type="entry name" value="Alpha-glycosidase_related"/>
</dbReference>
<dbReference type="PANTHER" id="PTHR43053:SF3">
    <property type="entry name" value="ALPHA-GALACTOSIDASE C-RELATED"/>
    <property type="match status" value="1"/>
</dbReference>
<evidence type="ECO:0000256" key="1">
    <source>
        <dbReference type="ARBA" id="ARBA00022801"/>
    </source>
</evidence>
<dbReference type="CDD" id="cd14791">
    <property type="entry name" value="GH36"/>
    <property type="match status" value="1"/>
</dbReference>
<evidence type="ECO:0000313" key="5">
    <source>
        <dbReference type="Proteomes" id="UP000011058"/>
    </source>
</evidence>
<dbReference type="STRING" id="1166018.FAES_0887"/>
<dbReference type="EMBL" id="HE796683">
    <property type="protein sequence ID" value="CCG98898.1"/>
    <property type="molecule type" value="Genomic_DNA"/>
</dbReference>
<dbReference type="Proteomes" id="UP000011058">
    <property type="component" value="Chromosome"/>
</dbReference>
<sequence>MKYSLTLLGILFASVGALAQPSAQQRIHYDETKRQFSLENSLVKRVLQLTPSGLQTVAYTDLRTKTNVIRDPNRVREIAFQVNGIPFTGRGAAGFAVTYKTHTISEKVGQGSVLRVDLQVQHPNRFIVFDLSLYYQIYADLPLTRKWLTIRNTGGDPLRISELDWENLNLDLTAGGVGLTTAVDVYAAYGRLPTRPPYIGRTDDAALLIHNPEQNTGILLGNEAPAVMKRTHVYRDSTEVGIGMGFEADDFPFQKTLLTDETFTSPKAFVSLFKGAVWQDAFAQDLATYVRTQLGTRLFAHKKTPTAFYNTRLPFGRNLNGPQLKKLVDELAPTGIDYLILDDGWQDNYGDWNVDTRKFPNGLRPLTDYIRAKGMTPGLWLALATAADTSAVGQEHADWFMNNRDGQRHSLQGSGAKNLYTMSLDTPWFDYILQKIRTLVDEHGLGYIKLDLAAACSAYRLNSSDAGDWATGAGRTYANQRESLWRLYERTGQLMDSLKASHPNLLIDCTHELYGKANGVDLWLLQHADYAGLASNRIGASAGSRALRQLTYDRGQVVPSGTLLTGNLRLDEPLAKQQYLSMASSTIVFTGDVAKLLPTDKAWLKAWNGWLAALNERTQYTRFYQTGDVLPRPDTHNWDGAIRFNPERNGGLLCFYRNDSPEATRIFPIRGVKPAGTYLIRQGGTNAVVGTFTGQQLLTTGLPVTIPNRNEASLLSIEPFVKPEAAKVEPIAAKEPAKMPVK</sequence>
<dbReference type="KEGG" id="fae:FAES_0887"/>
<protein>
    <submittedName>
        <fullName evidence="4">Alpha-galactosidase</fullName>
        <ecNumber evidence="4">3.2.1.22</ecNumber>
    </submittedName>
</protein>
<accession>I0K445</accession>
<dbReference type="Pfam" id="PF02065">
    <property type="entry name" value="Melibiase"/>
    <property type="match status" value="1"/>
</dbReference>
<name>I0K445_9BACT</name>
<dbReference type="GO" id="GO:0016052">
    <property type="term" value="P:carbohydrate catabolic process"/>
    <property type="evidence" value="ECO:0007669"/>
    <property type="project" value="InterPro"/>
</dbReference>
<evidence type="ECO:0000256" key="3">
    <source>
        <dbReference type="SAM" id="SignalP"/>
    </source>
</evidence>
<proteinExistence type="predicted"/>
<dbReference type="RefSeq" id="WP_015329998.1">
    <property type="nucleotide sequence ID" value="NC_020054.1"/>
</dbReference>
<keyword evidence="5" id="KW-1185">Reference proteome</keyword>
<dbReference type="Gene3D" id="2.70.98.60">
    <property type="entry name" value="alpha-galactosidase from lactobacil brevis"/>
    <property type="match status" value="1"/>
</dbReference>
<dbReference type="SUPFAM" id="SSF51445">
    <property type="entry name" value="(Trans)glycosidases"/>
    <property type="match status" value="1"/>
</dbReference>
<dbReference type="EC" id="3.2.1.22" evidence="4"/>
<dbReference type="OrthoDB" id="9758822at2"/>
<dbReference type="eggNOG" id="COG3345">
    <property type="taxonomic scope" value="Bacteria"/>
</dbReference>
<keyword evidence="2 4" id="KW-0326">Glycosidase</keyword>
<dbReference type="GO" id="GO:0004557">
    <property type="term" value="F:alpha-galactosidase activity"/>
    <property type="evidence" value="ECO:0007669"/>
    <property type="project" value="UniProtKB-EC"/>
</dbReference>
<organism evidence="4 5">
    <name type="scientific">Fibrella aestuarina BUZ 2</name>
    <dbReference type="NCBI Taxonomy" id="1166018"/>
    <lineage>
        <taxon>Bacteria</taxon>
        <taxon>Pseudomonadati</taxon>
        <taxon>Bacteroidota</taxon>
        <taxon>Cytophagia</taxon>
        <taxon>Cytophagales</taxon>
        <taxon>Spirosomataceae</taxon>
        <taxon>Fibrella</taxon>
    </lineage>
</organism>
<dbReference type="Gene3D" id="3.20.20.70">
    <property type="entry name" value="Aldolase class I"/>
    <property type="match status" value="1"/>
</dbReference>
<keyword evidence="3" id="KW-0732">Signal</keyword>
<dbReference type="InterPro" id="IPR038417">
    <property type="entry name" value="Alpga-gal_N_sf"/>
</dbReference>
<dbReference type="PANTHER" id="PTHR43053">
    <property type="entry name" value="GLYCOSIDASE FAMILY 31"/>
    <property type="match status" value="1"/>
</dbReference>
<feature type="signal peptide" evidence="3">
    <location>
        <begin position="1"/>
        <end position="19"/>
    </location>
</feature>